<dbReference type="AlphaFoldDB" id="A0AAE3KC62"/>
<evidence type="ECO:0000313" key="4">
    <source>
        <dbReference type="Proteomes" id="UP001205843"/>
    </source>
</evidence>
<dbReference type="GO" id="GO:0005737">
    <property type="term" value="C:cytoplasm"/>
    <property type="evidence" value="ECO:0007669"/>
    <property type="project" value="TreeGrafter"/>
</dbReference>
<reference evidence="3" key="1">
    <citation type="submission" date="2022-03" db="EMBL/GenBank/DDBJ databases">
        <title>Genomic Encyclopedia of Type Strains, Phase III (KMG-III): the genomes of soil and plant-associated and newly described type strains.</title>
        <authorList>
            <person name="Whitman W."/>
        </authorList>
    </citation>
    <scope>NUCLEOTIDE SEQUENCE</scope>
    <source>
        <strain evidence="3">ANL 6-2</strain>
    </source>
</reference>
<dbReference type="Proteomes" id="UP001205843">
    <property type="component" value="Unassembled WGS sequence"/>
</dbReference>
<keyword evidence="4" id="KW-1185">Reference proteome</keyword>
<dbReference type="InterPro" id="IPR027417">
    <property type="entry name" value="P-loop_NTPase"/>
</dbReference>
<comment type="function">
    <text evidence="1">Zinc chaperone that directly transfers zinc cofactor to target proteins, thereby activating them. Zinc is transferred from the CXCC motif in the GTPase domain to the zinc binding site in target proteins in a process requiring GTP hydrolysis.</text>
</comment>
<dbReference type="PANTHER" id="PTHR13748:SF46">
    <property type="entry name" value="ZINC CHAPERONE YEIR"/>
    <property type="match status" value="1"/>
</dbReference>
<dbReference type="Pfam" id="PF07683">
    <property type="entry name" value="CobW_C"/>
    <property type="match status" value="1"/>
</dbReference>
<dbReference type="Pfam" id="PF02492">
    <property type="entry name" value="cobW"/>
    <property type="match status" value="1"/>
</dbReference>
<dbReference type="InterPro" id="IPR003495">
    <property type="entry name" value="CobW/HypB/UreG_nucleotide-bd"/>
</dbReference>
<name>A0AAE3KC62_9GAMM</name>
<proteinExistence type="predicted"/>
<dbReference type="SMART" id="SM00833">
    <property type="entry name" value="CobW_C"/>
    <property type="match status" value="1"/>
</dbReference>
<dbReference type="InterPro" id="IPR011629">
    <property type="entry name" value="CobW-like_C"/>
</dbReference>
<organism evidence="3 4">
    <name type="scientific">Natronocella acetinitrilica</name>
    <dbReference type="NCBI Taxonomy" id="414046"/>
    <lineage>
        <taxon>Bacteria</taxon>
        <taxon>Pseudomonadati</taxon>
        <taxon>Pseudomonadota</taxon>
        <taxon>Gammaproteobacteria</taxon>
        <taxon>Chromatiales</taxon>
        <taxon>Ectothiorhodospiraceae</taxon>
        <taxon>Natronocella</taxon>
    </lineage>
</organism>
<dbReference type="InterPro" id="IPR051316">
    <property type="entry name" value="Zinc-reg_GTPase_activator"/>
</dbReference>
<comment type="caution">
    <text evidence="3">The sequence shown here is derived from an EMBL/GenBank/DDBJ whole genome shotgun (WGS) entry which is preliminary data.</text>
</comment>
<feature type="domain" description="CobW C-terminal" evidence="2">
    <location>
        <begin position="242"/>
        <end position="327"/>
    </location>
</feature>
<sequence length="330" mass="35910">MPTATSLITGFLGAGKTTAIAHLLSQRPADEQWAVLVNEFGQVSIDGAVLGGDEDVAVRELPGGCLCCTLGAPLRVTLTRLLRDIKPHRLLIEPTGLGHPARVLDTLRAPGLAESLTLGATVCLVDPRRLGDPRVRSHPVFVDQAQMADVLVASKCDLADPQALEAFRAWAAGHYPPKQLVTEITHGRLDVALLDRQPGPPRFALFPDAHAAADESSAEALPFLALPGRPVRRDNQGLGRQSCGWVFHPQDCFDRVRLTELLGTLPSVERLKGVFHCGRDWLLMDRAGDELRVEPVGWRSDSRLEVIIREDNGIAWDGLQRRLLACLSTP</sequence>
<dbReference type="CDD" id="cd03112">
    <property type="entry name" value="CobW-like"/>
    <property type="match status" value="1"/>
</dbReference>
<accession>A0AAE3KC62</accession>
<dbReference type="EMBL" id="JALJXV010000006">
    <property type="protein sequence ID" value="MCP1675394.1"/>
    <property type="molecule type" value="Genomic_DNA"/>
</dbReference>
<dbReference type="PANTHER" id="PTHR13748">
    <property type="entry name" value="COBW-RELATED"/>
    <property type="match status" value="1"/>
</dbReference>
<gene>
    <name evidence="3" type="ORF">J2T57_002544</name>
</gene>
<dbReference type="SUPFAM" id="SSF52540">
    <property type="entry name" value="P-loop containing nucleoside triphosphate hydrolases"/>
    <property type="match status" value="1"/>
</dbReference>
<evidence type="ECO:0000313" key="3">
    <source>
        <dbReference type="EMBL" id="MCP1675394.1"/>
    </source>
</evidence>
<evidence type="ECO:0000256" key="1">
    <source>
        <dbReference type="ARBA" id="ARBA00045658"/>
    </source>
</evidence>
<dbReference type="RefSeq" id="WP_253478812.1">
    <property type="nucleotide sequence ID" value="NZ_JALJXV010000006.1"/>
</dbReference>
<evidence type="ECO:0000259" key="2">
    <source>
        <dbReference type="SMART" id="SM00833"/>
    </source>
</evidence>
<dbReference type="Gene3D" id="3.40.50.300">
    <property type="entry name" value="P-loop containing nucleotide triphosphate hydrolases"/>
    <property type="match status" value="1"/>
</dbReference>
<protein>
    <submittedName>
        <fullName evidence="3">G3E family GTPase</fullName>
    </submittedName>
</protein>